<comment type="caution">
    <text evidence="1">The sequence shown here is derived from an EMBL/GenBank/DDBJ whole genome shotgun (WGS) entry which is preliminary data.</text>
</comment>
<organism evidence="1 2">
    <name type="scientific">Protopolystoma xenopodis</name>
    <dbReference type="NCBI Taxonomy" id="117903"/>
    <lineage>
        <taxon>Eukaryota</taxon>
        <taxon>Metazoa</taxon>
        <taxon>Spiralia</taxon>
        <taxon>Lophotrochozoa</taxon>
        <taxon>Platyhelminthes</taxon>
        <taxon>Monogenea</taxon>
        <taxon>Polyopisthocotylea</taxon>
        <taxon>Polystomatidea</taxon>
        <taxon>Polystomatidae</taxon>
        <taxon>Protopolystoma</taxon>
    </lineage>
</organism>
<name>A0A448XGC9_9PLAT</name>
<dbReference type="AlphaFoldDB" id="A0A448XGC9"/>
<dbReference type="EMBL" id="CAAALY010250930">
    <property type="protein sequence ID" value="VEL35896.1"/>
    <property type="molecule type" value="Genomic_DNA"/>
</dbReference>
<proteinExistence type="predicted"/>
<evidence type="ECO:0000313" key="2">
    <source>
        <dbReference type="Proteomes" id="UP000784294"/>
    </source>
</evidence>
<protein>
    <submittedName>
        <fullName evidence="1">Uncharacterized protein</fullName>
    </submittedName>
</protein>
<gene>
    <name evidence="1" type="ORF">PXEA_LOCUS29336</name>
</gene>
<accession>A0A448XGC9</accession>
<evidence type="ECO:0000313" key="1">
    <source>
        <dbReference type="EMBL" id="VEL35896.1"/>
    </source>
</evidence>
<keyword evidence="2" id="KW-1185">Reference proteome</keyword>
<dbReference type="Proteomes" id="UP000784294">
    <property type="component" value="Unassembled WGS sequence"/>
</dbReference>
<reference evidence="1" key="1">
    <citation type="submission" date="2018-11" db="EMBL/GenBank/DDBJ databases">
        <authorList>
            <consortium name="Pathogen Informatics"/>
        </authorList>
    </citation>
    <scope>NUCLEOTIDE SEQUENCE</scope>
</reference>
<sequence>MGQAHADTQASRQADTRAHRQAGISTVLLRLVEACRTSSVFGHCVACPLLARSGQDETALADRLIRRLFPDLQARPCFPSLAG</sequence>